<dbReference type="AlphaFoldDB" id="B4VHQ9"/>
<reference evidence="1 2" key="1">
    <citation type="submission" date="2008-07" db="EMBL/GenBank/DDBJ databases">
        <authorList>
            <person name="Tandeau de Marsac N."/>
            <person name="Ferriera S."/>
            <person name="Johnson J."/>
            <person name="Kravitz S."/>
            <person name="Beeson K."/>
            <person name="Sutton G."/>
            <person name="Rogers Y.-H."/>
            <person name="Friedman R."/>
            <person name="Frazier M."/>
            <person name="Venter J.C."/>
        </authorList>
    </citation>
    <scope>NUCLEOTIDE SEQUENCE [LARGE SCALE GENOMIC DNA]</scope>
    <source>
        <strain evidence="1 2">PCC 7420</strain>
    </source>
</reference>
<evidence type="ECO:0000313" key="1">
    <source>
        <dbReference type="EMBL" id="EDX78339.1"/>
    </source>
</evidence>
<keyword evidence="2" id="KW-1185">Reference proteome</keyword>
<gene>
    <name evidence="1" type="ORF">MC7420_6992</name>
</gene>
<dbReference type="Proteomes" id="UP000003835">
    <property type="component" value="Unassembled WGS sequence"/>
</dbReference>
<sequence>MEPTGIEPVSALGIYLPIIHRFSPSHPQGGNHPLSRMVGCFG</sequence>
<name>B4VHQ9_9CYAN</name>
<accession>B4VHQ9</accession>
<protein>
    <submittedName>
        <fullName evidence="1">Uncharacterized protein</fullName>
    </submittedName>
</protein>
<dbReference type="EMBL" id="DS989841">
    <property type="protein sequence ID" value="EDX78339.1"/>
    <property type="molecule type" value="Genomic_DNA"/>
</dbReference>
<organism evidence="1 2">
    <name type="scientific">Coleofasciculus chthonoplastes PCC 7420</name>
    <dbReference type="NCBI Taxonomy" id="118168"/>
    <lineage>
        <taxon>Bacteria</taxon>
        <taxon>Bacillati</taxon>
        <taxon>Cyanobacteriota</taxon>
        <taxon>Cyanophyceae</taxon>
        <taxon>Coleofasciculales</taxon>
        <taxon>Coleofasciculaceae</taxon>
        <taxon>Coleofasciculus</taxon>
    </lineage>
</organism>
<evidence type="ECO:0000313" key="2">
    <source>
        <dbReference type="Proteomes" id="UP000003835"/>
    </source>
</evidence>
<proteinExistence type="predicted"/>
<dbReference type="HOGENOM" id="CLU_3249905_0_0_3"/>